<reference evidence="2" key="1">
    <citation type="journal article" date="2020" name="mSystems">
        <title>Genome- and Community-Level Interaction Insights into Carbon Utilization and Element Cycling Functions of Hydrothermarchaeota in Hydrothermal Sediment.</title>
        <authorList>
            <person name="Zhou Z."/>
            <person name="Liu Y."/>
            <person name="Xu W."/>
            <person name="Pan J."/>
            <person name="Luo Z.H."/>
            <person name="Li M."/>
        </authorList>
    </citation>
    <scope>NUCLEOTIDE SEQUENCE [LARGE SCALE GENOMIC DNA]</scope>
    <source>
        <strain evidence="2">HyVt-456</strain>
    </source>
</reference>
<gene>
    <name evidence="2" type="ORF">ENJ10_03980</name>
</gene>
<organism evidence="2">
    <name type="scientific">Caldithrix abyssi</name>
    <dbReference type="NCBI Taxonomy" id="187145"/>
    <lineage>
        <taxon>Bacteria</taxon>
        <taxon>Pseudomonadati</taxon>
        <taxon>Calditrichota</taxon>
        <taxon>Calditrichia</taxon>
        <taxon>Calditrichales</taxon>
        <taxon>Calditrichaceae</taxon>
        <taxon>Caldithrix</taxon>
    </lineage>
</organism>
<dbReference type="PANTHER" id="PTHR21180">
    <property type="entry name" value="ENDONUCLEASE/EXONUCLEASE/PHOSPHATASE FAMILY DOMAIN-CONTAINING PROTEIN 1"/>
    <property type="match status" value="1"/>
</dbReference>
<dbReference type="Gene3D" id="1.10.150.320">
    <property type="entry name" value="Photosystem II 12 kDa extrinsic protein"/>
    <property type="match status" value="1"/>
</dbReference>
<protein>
    <submittedName>
        <fullName evidence="2">Helix-hairpin-helix domain-containing protein</fullName>
    </submittedName>
</protein>
<dbReference type="EMBL" id="DRLD01000106">
    <property type="protein sequence ID" value="HED09823.1"/>
    <property type="molecule type" value="Genomic_DNA"/>
</dbReference>
<dbReference type="AlphaFoldDB" id="A0A7V1PTN1"/>
<dbReference type="Pfam" id="PF12836">
    <property type="entry name" value="HHH_3"/>
    <property type="match status" value="2"/>
</dbReference>
<dbReference type="InterPro" id="IPR051675">
    <property type="entry name" value="Endo/Exo/Phosphatase_dom_1"/>
</dbReference>
<dbReference type="PANTHER" id="PTHR21180:SF32">
    <property type="entry name" value="ENDONUCLEASE_EXONUCLEASE_PHOSPHATASE FAMILY DOMAIN-CONTAINING PROTEIN 1"/>
    <property type="match status" value="1"/>
</dbReference>
<accession>A0A7V1PTN1</accession>
<dbReference type="Gene3D" id="1.10.150.280">
    <property type="entry name" value="AF1531-like domain"/>
    <property type="match status" value="1"/>
</dbReference>
<dbReference type="SUPFAM" id="SSF47781">
    <property type="entry name" value="RuvA domain 2-like"/>
    <property type="match status" value="2"/>
</dbReference>
<keyword evidence="1" id="KW-0732">Signal</keyword>
<evidence type="ECO:0000313" key="2">
    <source>
        <dbReference type="EMBL" id="HED09823.1"/>
    </source>
</evidence>
<dbReference type="InterPro" id="IPR010994">
    <property type="entry name" value="RuvA_2-like"/>
</dbReference>
<proteinExistence type="predicted"/>
<feature type="chain" id="PRO_5031554968" evidence="1">
    <location>
        <begin position="22"/>
        <end position="836"/>
    </location>
</feature>
<name>A0A7V1PTN1_CALAY</name>
<sequence>MKTLRFILIQITFWAALGATAQVYSPQQRLDINNATLEEIEQLPVSPKLAEEIYNYLTYRGDLKSIYDLKRIKGMDQKTFLKIKPLIHVEPFRPVSTTQQRIERMYYRFDRWSGQEGINEALIDLWIENALDPINVNEAGYDQLINLQNMSPADAVAIMNYRLENGRIRNMRDLRGVPGLSYYGYANARNFVDYNPPRDKVPVHGHVTVRMDNTPFMADEADVNSEVNIVNNAFVAPANSYPNQYVRGRFSIDRHFKLGFSYNHYLGEPIQYYDSDNTFPKIKWFAGLENFSWNIGTGNDLKLRKLYVGDYSLTFGQGVIMENTDFFTPRKSGFGFRKRFKGLSGDNSRTREFRLRGTAAEVAYGDLSAIGFVSYAPRDAILNRAAADSAGNHAFNQLIVLDQRFAYAADDAGRLPDQTDLSWLNAVNELTVGGHVQYDFLPGTWLGLTYYESAYDRLLDPRPTEIVADNNWERRQVTADSEIKQAYGGPISRGSNPFWADAKSFRRVYGFDFQTVIGNLALMGEYGELDKGGSILKLGDDPSALVLSAYLQYPGFNMLALYRNYDVGYDNPYQRSFSNYRRFKGTIYEDYYYLQSALYGQLYSNAPQPQSEEGFYLNSYYQISRQLTTRFEFDQWTRKADRASQYRLVGWLDYRPIFPLQIQLRQKWQARDEQNDISLRYFKSLEFRGRIRARLSDFNSVSLIYVKGKTLVHPRPRVFGDIVLDSEGYGAGFTHNFNTYLKLSGFFLMYKGFFWNFEDTQFIVTDSQRGAMRSWLSLYSRFNSNFSMRLKYTLNVEKPVQNVAYSPANPEPGLRYYADYVRTNQNTVYLELNYTF</sequence>
<comment type="caution">
    <text evidence="2">The sequence shown here is derived from an EMBL/GenBank/DDBJ whole genome shotgun (WGS) entry which is preliminary data.</text>
</comment>
<dbReference type="Proteomes" id="UP000886005">
    <property type="component" value="Unassembled WGS sequence"/>
</dbReference>
<feature type="signal peptide" evidence="1">
    <location>
        <begin position="1"/>
        <end position="21"/>
    </location>
</feature>
<evidence type="ECO:0000256" key="1">
    <source>
        <dbReference type="SAM" id="SignalP"/>
    </source>
</evidence>